<dbReference type="AlphaFoldDB" id="J9ZEV7"/>
<evidence type="ECO:0000256" key="6">
    <source>
        <dbReference type="PROSITE-ProRule" id="PRU00169"/>
    </source>
</evidence>
<keyword evidence="3" id="KW-0805">Transcription regulation</keyword>
<keyword evidence="4 7" id="KW-0238">DNA-binding</keyword>
<evidence type="ECO:0000256" key="7">
    <source>
        <dbReference type="PROSITE-ProRule" id="PRU01091"/>
    </source>
</evidence>
<feature type="domain" description="Response regulatory" evidence="8">
    <location>
        <begin position="9"/>
        <end position="129"/>
    </location>
</feature>
<dbReference type="GO" id="GO:0000156">
    <property type="term" value="F:phosphorelay response regulator activity"/>
    <property type="evidence" value="ECO:0007669"/>
    <property type="project" value="TreeGrafter"/>
</dbReference>
<feature type="modified residue" description="4-aspartylphosphate" evidence="6">
    <location>
        <position position="62"/>
    </location>
</feature>
<dbReference type="STRING" id="1048260.LFML04_2257"/>
<dbReference type="RefSeq" id="WP_014961951.1">
    <property type="nucleotide sequence ID" value="NC_018649.1"/>
</dbReference>
<evidence type="ECO:0000256" key="4">
    <source>
        <dbReference type="ARBA" id="ARBA00023125"/>
    </source>
</evidence>
<dbReference type="InterPro" id="IPR001789">
    <property type="entry name" value="Sig_transdc_resp-reg_receiver"/>
</dbReference>
<feature type="domain" description="OmpR/PhoB-type" evidence="9">
    <location>
        <begin position="143"/>
        <end position="242"/>
    </location>
</feature>
<dbReference type="GO" id="GO:0000976">
    <property type="term" value="F:transcription cis-regulatory region binding"/>
    <property type="evidence" value="ECO:0007669"/>
    <property type="project" value="TreeGrafter"/>
</dbReference>
<dbReference type="CDD" id="cd00383">
    <property type="entry name" value="trans_reg_C"/>
    <property type="match status" value="1"/>
</dbReference>
<evidence type="ECO:0000256" key="2">
    <source>
        <dbReference type="ARBA" id="ARBA00023012"/>
    </source>
</evidence>
<dbReference type="SUPFAM" id="SSF52172">
    <property type="entry name" value="CheY-like"/>
    <property type="match status" value="1"/>
</dbReference>
<dbReference type="PROSITE" id="PS50110">
    <property type="entry name" value="RESPONSE_REGULATORY"/>
    <property type="match status" value="1"/>
</dbReference>
<gene>
    <name evidence="10" type="primary">ompR2</name>
    <name evidence="10" type="ordered locus">LFML04_2257</name>
</gene>
<keyword evidence="2" id="KW-0902">Two-component regulatory system</keyword>
<dbReference type="Pfam" id="PF00486">
    <property type="entry name" value="Trans_reg_C"/>
    <property type="match status" value="1"/>
</dbReference>
<dbReference type="Pfam" id="PF00072">
    <property type="entry name" value="Response_reg"/>
    <property type="match status" value="1"/>
</dbReference>
<dbReference type="SMART" id="SM00862">
    <property type="entry name" value="Trans_reg_C"/>
    <property type="match status" value="1"/>
</dbReference>
<dbReference type="Gene3D" id="1.10.10.10">
    <property type="entry name" value="Winged helix-like DNA-binding domain superfamily/Winged helix DNA-binding domain"/>
    <property type="match status" value="1"/>
</dbReference>
<name>J9ZEV7_LEPFM</name>
<evidence type="ECO:0000259" key="8">
    <source>
        <dbReference type="PROSITE" id="PS50110"/>
    </source>
</evidence>
<protein>
    <submittedName>
        <fullName evidence="10">Putative two component transcriptional regulator, winged helix family</fullName>
    </submittedName>
</protein>
<evidence type="ECO:0000259" key="9">
    <source>
        <dbReference type="PROSITE" id="PS51755"/>
    </source>
</evidence>
<evidence type="ECO:0000256" key="5">
    <source>
        <dbReference type="ARBA" id="ARBA00023163"/>
    </source>
</evidence>
<evidence type="ECO:0000313" key="10">
    <source>
        <dbReference type="EMBL" id="AFS54448.1"/>
    </source>
</evidence>
<evidence type="ECO:0000256" key="3">
    <source>
        <dbReference type="ARBA" id="ARBA00023015"/>
    </source>
</evidence>
<dbReference type="GO" id="GO:0032993">
    <property type="term" value="C:protein-DNA complex"/>
    <property type="evidence" value="ECO:0007669"/>
    <property type="project" value="TreeGrafter"/>
</dbReference>
<evidence type="ECO:0000256" key="1">
    <source>
        <dbReference type="ARBA" id="ARBA00022553"/>
    </source>
</evidence>
<evidence type="ECO:0000313" key="11">
    <source>
        <dbReference type="Proteomes" id="UP000006177"/>
    </source>
</evidence>
<dbReference type="GO" id="GO:0006355">
    <property type="term" value="P:regulation of DNA-templated transcription"/>
    <property type="evidence" value="ECO:0007669"/>
    <property type="project" value="InterPro"/>
</dbReference>
<dbReference type="HOGENOM" id="CLU_000445_30_4_0"/>
<dbReference type="KEGG" id="lfi:LFML04_2257"/>
<accession>J9ZEV7</accession>
<dbReference type="PATRIC" id="fig|1048260.3.peg.2457"/>
<dbReference type="PANTHER" id="PTHR48111:SF1">
    <property type="entry name" value="TWO-COMPONENT RESPONSE REGULATOR ORR33"/>
    <property type="match status" value="1"/>
</dbReference>
<dbReference type="GO" id="GO:0005829">
    <property type="term" value="C:cytosol"/>
    <property type="evidence" value="ECO:0007669"/>
    <property type="project" value="TreeGrafter"/>
</dbReference>
<sequence>MDESKEMPVVLIVDDEEDLLLLCRNLLTREGFRVVTARDGEEAVWVLRRIMGQGTLDLVILDIMLPLRDGVEVVRFIRSQKNIGKVPILALSAVSDADWKIRTIEEGADDFLAKPFSSRELVARVHALARRVEKERDSGPMPKARYDLGDLVVDTYRYETRIDGREIRLTPIEFRILVYLVSHEDVVIRREELMKVLWGESWEVDEHNLNVHIWALRRKLGEKSDSPRFIETLRGTGYRFRSSALARMQERAGKPASSV</sequence>
<dbReference type="InterPro" id="IPR039420">
    <property type="entry name" value="WalR-like"/>
</dbReference>
<keyword evidence="1 6" id="KW-0597">Phosphoprotein</keyword>
<reference evidence="10 11" key="1">
    <citation type="journal article" date="2011" name="J. Microbiol.">
        <title>Complete genome of Leptospirillum ferriphilum ML-04 provides insight into its physiology and environmental adaptation.</title>
        <authorList>
            <person name="Mi S."/>
            <person name="Song J."/>
            <person name="Lin J."/>
            <person name="Che Y."/>
            <person name="Zheng H."/>
            <person name="Lin J."/>
        </authorList>
    </citation>
    <scope>NUCLEOTIDE SEQUENCE [LARGE SCALE GENOMIC DNA]</scope>
    <source>
        <strain evidence="10 11">ML-04</strain>
    </source>
</reference>
<dbReference type="InterPro" id="IPR011006">
    <property type="entry name" value="CheY-like_superfamily"/>
</dbReference>
<proteinExistence type="predicted"/>
<dbReference type="SMART" id="SM00448">
    <property type="entry name" value="REC"/>
    <property type="match status" value="1"/>
</dbReference>
<dbReference type="Proteomes" id="UP000006177">
    <property type="component" value="Chromosome"/>
</dbReference>
<dbReference type="PANTHER" id="PTHR48111">
    <property type="entry name" value="REGULATOR OF RPOS"/>
    <property type="match status" value="1"/>
</dbReference>
<dbReference type="InterPro" id="IPR001867">
    <property type="entry name" value="OmpR/PhoB-type_DNA-bd"/>
</dbReference>
<organism evidence="10 11">
    <name type="scientific">Leptospirillum ferriphilum (strain ML-04)</name>
    <dbReference type="NCBI Taxonomy" id="1048260"/>
    <lineage>
        <taxon>Bacteria</taxon>
        <taxon>Pseudomonadati</taxon>
        <taxon>Nitrospirota</taxon>
        <taxon>Nitrospiria</taxon>
        <taxon>Nitrospirales</taxon>
        <taxon>Nitrospiraceae</taxon>
        <taxon>Leptospirillum</taxon>
    </lineage>
</organism>
<dbReference type="Gene3D" id="3.40.50.2300">
    <property type="match status" value="1"/>
</dbReference>
<dbReference type="EMBL" id="CP002919">
    <property type="protein sequence ID" value="AFS54448.1"/>
    <property type="molecule type" value="Genomic_DNA"/>
</dbReference>
<dbReference type="PROSITE" id="PS51755">
    <property type="entry name" value="OMPR_PHOB"/>
    <property type="match status" value="1"/>
</dbReference>
<feature type="DNA-binding region" description="OmpR/PhoB-type" evidence="7">
    <location>
        <begin position="143"/>
        <end position="242"/>
    </location>
</feature>
<keyword evidence="5" id="KW-0804">Transcription</keyword>
<dbReference type="InterPro" id="IPR036388">
    <property type="entry name" value="WH-like_DNA-bd_sf"/>
</dbReference>